<dbReference type="Proteomes" id="UP000318704">
    <property type="component" value="Chromosome"/>
</dbReference>
<organism evidence="1 2">
    <name type="scientific">Gimesia aquarii</name>
    <dbReference type="NCBI Taxonomy" id="2527964"/>
    <lineage>
        <taxon>Bacteria</taxon>
        <taxon>Pseudomonadati</taxon>
        <taxon>Planctomycetota</taxon>
        <taxon>Planctomycetia</taxon>
        <taxon>Planctomycetales</taxon>
        <taxon>Planctomycetaceae</taxon>
        <taxon>Gimesia</taxon>
    </lineage>
</organism>
<dbReference type="RefSeq" id="WP_144986669.1">
    <property type="nucleotide sequence ID" value="NZ_CP037920.1"/>
</dbReference>
<dbReference type="InterPro" id="IPR023393">
    <property type="entry name" value="START-like_dom_sf"/>
</dbReference>
<dbReference type="KEGG" id="gaw:V144x_36900"/>
<accession>A0A517VYW4</accession>
<dbReference type="Gene3D" id="3.30.530.20">
    <property type="match status" value="1"/>
</dbReference>
<proteinExistence type="predicted"/>
<reference evidence="1 2" key="1">
    <citation type="submission" date="2019-03" db="EMBL/GenBank/DDBJ databases">
        <title>Deep-cultivation of Planctomycetes and their phenomic and genomic characterization uncovers novel biology.</title>
        <authorList>
            <person name="Wiegand S."/>
            <person name="Jogler M."/>
            <person name="Boedeker C."/>
            <person name="Pinto D."/>
            <person name="Vollmers J."/>
            <person name="Rivas-Marin E."/>
            <person name="Kohn T."/>
            <person name="Peeters S.H."/>
            <person name="Heuer A."/>
            <person name="Rast P."/>
            <person name="Oberbeckmann S."/>
            <person name="Bunk B."/>
            <person name="Jeske O."/>
            <person name="Meyerdierks A."/>
            <person name="Storesund J.E."/>
            <person name="Kallscheuer N."/>
            <person name="Luecker S."/>
            <person name="Lage O.M."/>
            <person name="Pohl T."/>
            <person name="Merkel B.J."/>
            <person name="Hornburger P."/>
            <person name="Mueller R.-W."/>
            <person name="Bruemmer F."/>
            <person name="Labrenz M."/>
            <person name="Spormann A.M."/>
            <person name="Op den Camp H."/>
            <person name="Overmann J."/>
            <person name="Amann R."/>
            <person name="Jetten M.S.M."/>
            <person name="Mascher T."/>
            <person name="Medema M.H."/>
            <person name="Devos D.P."/>
            <person name="Kaster A.-K."/>
            <person name="Ovreas L."/>
            <person name="Rohde M."/>
            <person name="Galperin M.Y."/>
            <person name="Jogler C."/>
        </authorList>
    </citation>
    <scope>NUCLEOTIDE SEQUENCE [LARGE SCALE GENOMIC DNA]</scope>
    <source>
        <strain evidence="1 2">V144</strain>
    </source>
</reference>
<dbReference type="SUPFAM" id="SSF55961">
    <property type="entry name" value="Bet v1-like"/>
    <property type="match status" value="1"/>
</dbReference>
<sequence>MEFRFEQLVSASLETVFRFHENPAHLSVLHAEWPGFRLLHHEGHIHPGATTWIEQTMSGCIPVVLGFRHTIYEPPHRFGEELIHGPFSLFTHIHEFEPMGENTVVRDRLTIRLSWQYGGEPVTRLLAAYSIRSLFAFRNLALERMADNDGLIQFTAST</sequence>
<name>A0A517VYW4_9PLAN</name>
<protein>
    <recommendedName>
        <fullName evidence="3">Polyketide cyclase / dehydrase and lipid transport</fullName>
    </recommendedName>
</protein>
<evidence type="ECO:0008006" key="3">
    <source>
        <dbReference type="Google" id="ProtNLM"/>
    </source>
</evidence>
<dbReference type="AlphaFoldDB" id="A0A517VYW4"/>
<dbReference type="EMBL" id="CP037920">
    <property type="protein sequence ID" value="QDT98204.1"/>
    <property type="molecule type" value="Genomic_DNA"/>
</dbReference>
<gene>
    <name evidence="1" type="ORF">V144x_36900</name>
</gene>
<evidence type="ECO:0000313" key="1">
    <source>
        <dbReference type="EMBL" id="QDT98204.1"/>
    </source>
</evidence>
<evidence type="ECO:0000313" key="2">
    <source>
        <dbReference type="Proteomes" id="UP000318704"/>
    </source>
</evidence>